<evidence type="ECO:0000256" key="8">
    <source>
        <dbReference type="ARBA" id="ARBA00023128"/>
    </source>
</evidence>
<dbReference type="CDD" id="cd18102">
    <property type="entry name" value="Trm10_MRRP1"/>
    <property type="match status" value="1"/>
</dbReference>
<dbReference type="InterPro" id="IPR028564">
    <property type="entry name" value="MT_TRM10-typ"/>
</dbReference>
<keyword evidence="12" id="KW-1185">Reference proteome</keyword>
<evidence type="ECO:0000256" key="3">
    <source>
        <dbReference type="ARBA" id="ARBA00022679"/>
    </source>
</evidence>
<reference evidence="12" key="1">
    <citation type="submission" date="2011-08" db="EMBL/GenBank/DDBJ databases">
        <authorList>
            <person name="Rombauts S."/>
        </authorList>
    </citation>
    <scope>NUCLEOTIDE SEQUENCE</scope>
    <source>
        <strain evidence="12">London</strain>
    </source>
</reference>
<keyword evidence="8" id="KW-0496">Mitochondrion</keyword>
<keyword evidence="7" id="KW-0175">Coiled coil</keyword>
<dbReference type="Gene3D" id="3.40.1280.30">
    <property type="match status" value="1"/>
</dbReference>
<comment type="subcellular location">
    <subcellularLocation>
        <location evidence="1">Mitochondrion</location>
    </subcellularLocation>
</comment>
<dbReference type="OMA" id="PESPVAX"/>
<dbReference type="GO" id="GO:0032259">
    <property type="term" value="P:methylation"/>
    <property type="evidence" value="ECO:0007669"/>
    <property type="project" value="UniProtKB-KW"/>
</dbReference>
<keyword evidence="6" id="KW-0809">Transit peptide</keyword>
<evidence type="ECO:0000256" key="7">
    <source>
        <dbReference type="ARBA" id="ARBA00023054"/>
    </source>
</evidence>
<reference evidence="11" key="2">
    <citation type="submission" date="2015-06" db="UniProtKB">
        <authorList>
            <consortium name="EnsemblMetazoa"/>
        </authorList>
    </citation>
    <scope>IDENTIFICATION</scope>
</reference>
<gene>
    <name evidence="11" type="primary">107368717</name>
</gene>
<dbReference type="Proteomes" id="UP000015104">
    <property type="component" value="Unassembled WGS sequence"/>
</dbReference>
<organism evidence="11 12">
    <name type="scientific">Tetranychus urticae</name>
    <name type="common">Two-spotted spider mite</name>
    <dbReference type="NCBI Taxonomy" id="32264"/>
    <lineage>
        <taxon>Eukaryota</taxon>
        <taxon>Metazoa</taxon>
        <taxon>Ecdysozoa</taxon>
        <taxon>Arthropoda</taxon>
        <taxon>Chelicerata</taxon>
        <taxon>Arachnida</taxon>
        <taxon>Acari</taxon>
        <taxon>Acariformes</taxon>
        <taxon>Trombidiformes</taxon>
        <taxon>Prostigmata</taxon>
        <taxon>Eleutherengona</taxon>
        <taxon>Raphignathae</taxon>
        <taxon>Tetranychoidea</taxon>
        <taxon>Tetranychidae</taxon>
        <taxon>Tetranychus</taxon>
    </lineage>
</organism>
<evidence type="ECO:0000256" key="4">
    <source>
        <dbReference type="ARBA" id="ARBA00022691"/>
    </source>
</evidence>
<evidence type="ECO:0000259" key="10">
    <source>
        <dbReference type="PROSITE" id="PS51675"/>
    </source>
</evidence>
<dbReference type="HOGENOM" id="CLU_043083_0_0_1"/>
<evidence type="ECO:0000256" key="1">
    <source>
        <dbReference type="ARBA" id="ARBA00004173"/>
    </source>
</evidence>
<dbReference type="InterPro" id="IPR038459">
    <property type="entry name" value="MT_TRM10-typ_sf"/>
</dbReference>
<evidence type="ECO:0000256" key="2">
    <source>
        <dbReference type="ARBA" id="ARBA00022603"/>
    </source>
</evidence>
<dbReference type="GO" id="GO:0005654">
    <property type="term" value="C:nucleoplasm"/>
    <property type="evidence" value="ECO:0007669"/>
    <property type="project" value="TreeGrafter"/>
</dbReference>
<dbReference type="eggNOG" id="KOG2967">
    <property type="taxonomic scope" value="Eukaryota"/>
</dbReference>
<name>T1KZR9_TETUR</name>
<evidence type="ECO:0000313" key="11">
    <source>
        <dbReference type="EnsemblMetazoa" id="tetur28g02590.1"/>
    </source>
</evidence>
<dbReference type="InterPro" id="IPR025812">
    <property type="entry name" value="Trm10_C_MTase_dom"/>
</dbReference>
<dbReference type="GO" id="GO:0000049">
    <property type="term" value="F:tRNA binding"/>
    <property type="evidence" value="ECO:0007669"/>
    <property type="project" value="TreeGrafter"/>
</dbReference>
<keyword evidence="2" id="KW-0489">Methyltransferase</keyword>
<accession>T1KZR9</accession>
<dbReference type="InterPro" id="IPR007356">
    <property type="entry name" value="tRNA_m1G_MeTrfase_euk"/>
</dbReference>
<dbReference type="GO" id="GO:0005739">
    <property type="term" value="C:mitochondrion"/>
    <property type="evidence" value="ECO:0007669"/>
    <property type="project" value="UniProtKB-SubCell"/>
</dbReference>
<evidence type="ECO:0000313" key="12">
    <source>
        <dbReference type="Proteomes" id="UP000015104"/>
    </source>
</evidence>
<protein>
    <recommendedName>
        <fullName evidence="9">RNA (guanine-9-)-methyltransferase domain-containing protein 1</fullName>
    </recommendedName>
</protein>
<feature type="domain" description="SAM-dependent MTase TRM10-type" evidence="10">
    <location>
        <begin position="253"/>
        <end position="446"/>
    </location>
</feature>
<keyword evidence="5" id="KW-0819">tRNA processing</keyword>
<dbReference type="EnsemblMetazoa" id="tetur28g02590.1">
    <property type="protein sequence ID" value="tetur28g02590.1"/>
    <property type="gene ID" value="tetur28g02590"/>
</dbReference>
<keyword evidence="3" id="KW-0808">Transferase</keyword>
<evidence type="ECO:0000256" key="5">
    <source>
        <dbReference type="ARBA" id="ARBA00022694"/>
    </source>
</evidence>
<dbReference type="GO" id="GO:0070131">
    <property type="term" value="P:positive regulation of mitochondrial translation"/>
    <property type="evidence" value="ECO:0007669"/>
    <property type="project" value="TreeGrafter"/>
</dbReference>
<evidence type="ECO:0000256" key="9">
    <source>
        <dbReference type="ARBA" id="ARBA00029803"/>
    </source>
</evidence>
<dbReference type="AlphaFoldDB" id="T1KZR9"/>
<keyword evidence="4" id="KW-0949">S-adenosyl-L-methionine</keyword>
<dbReference type="PANTHER" id="PTHR13563:SF5">
    <property type="entry name" value="TRNA METHYLTRANSFERASE 10 HOMOLOG C"/>
    <property type="match status" value="1"/>
</dbReference>
<dbReference type="EMBL" id="CAEY01000744">
    <property type="status" value="NOT_ANNOTATED_CDS"/>
    <property type="molecule type" value="Genomic_DNA"/>
</dbReference>
<dbReference type="PROSITE" id="PS51675">
    <property type="entry name" value="SAM_MT_TRM10"/>
    <property type="match status" value="1"/>
</dbReference>
<dbReference type="OrthoDB" id="9976048at2759"/>
<evidence type="ECO:0000256" key="6">
    <source>
        <dbReference type="ARBA" id="ARBA00022946"/>
    </source>
</evidence>
<proteinExistence type="predicted"/>
<dbReference type="STRING" id="32264.T1KZR9"/>
<dbReference type="GO" id="GO:0097745">
    <property type="term" value="P:mitochondrial tRNA 5'-end processing"/>
    <property type="evidence" value="ECO:0007669"/>
    <property type="project" value="TreeGrafter"/>
</dbReference>
<dbReference type="GO" id="GO:0008168">
    <property type="term" value="F:methyltransferase activity"/>
    <property type="evidence" value="ECO:0007669"/>
    <property type="project" value="UniProtKB-KW"/>
</dbReference>
<sequence length="494" mass="56750">MFTIKTIVSRAPLHANRVTIGTNVIVLSASAASNIAGVFDKSKNETLLQAHLKHQPNQPNVCENQTRMFVSEFHSNANDDDTKCDCETEKQKQLSNIPGLPYTLDHHSYNIINEDIYIKHKVETYNLLTSNLTKESFSSDEEKYQTKTSKIIEIFYSLDESNRPKELRAHDIDYMVKMKRPALIKNFMKKLARTERSREKSEEIRSEIREAIMSRPKDGFGVCYEESGKPAYRVHGVSPICSWAACKRIRQHLYTKIAQSKILNAQKVVIDFDYNDHMTLKEHLTITAQIKICIGSLRKSREPVDLYFCNFDPTSPVARLLELDFGSPSSYLVEATSKSYFDLFPREKLVYLTADTDNVLQYDPDDIYIIGGMIDAQTNEPVSAAKAEKEGLRTAKLPLNEHVRIRNEFKSLKISQVFGIISHLSSTDGNMKEALEQYIPLRIQSDEEVENLSRKHSIEDERVRNHLKEKFSLSEEEVETMMLLGLYYRTSRNV</sequence>
<dbReference type="PANTHER" id="PTHR13563">
    <property type="entry name" value="TRNA (GUANINE-9-) METHYLTRANSFERASE"/>
    <property type="match status" value="1"/>
</dbReference>
<dbReference type="KEGG" id="tut:107368717"/>